<dbReference type="InterPro" id="IPR019758">
    <property type="entry name" value="Pept_S26A_signal_pept_1_CS"/>
</dbReference>
<evidence type="ECO:0000256" key="3">
    <source>
        <dbReference type="ARBA" id="ARBA00013208"/>
    </source>
</evidence>
<dbReference type="InterPro" id="IPR019533">
    <property type="entry name" value="Peptidase_S26"/>
</dbReference>
<dbReference type="PRINTS" id="PR00727">
    <property type="entry name" value="LEADERPTASE"/>
</dbReference>
<evidence type="ECO:0000256" key="4">
    <source>
        <dbReference type="ARBA" id="ARBA00022670"/>
    </source>
</evidence>
<dbReference type="EC" id="3.4.21.89" evidence="3"/>
<dbReference type="GO" id="GO:0006465">
    <property type="term" value="P:signal peptide processing"/>
    <property type="evidence" value="ECO:0007669"/>
    <property type="project" value="InterPro"/>
</dbReference>
<gene>
    <name evidence="8" type="primary">lepB</name>
    <name evidence="8" type="ORF">CARN7_1955</name>
</gene>
<dbReference type="EMBL" id="CABR01000124">
    <property type="protein sequence ID" value="CBI11143.1"/>
    <property type="molecule type" value="Genomic_DNA"/>
</dbReference>
<feature type="domain" description="Peptidase S26" evidence="7">
    <location>
        <begin position="39"/>
        <end position="255"/>
    </location>
</feature>
<dbReference type="GO" id="GO:0009003">
    <property type="term" value="F:signal peptidase activity"/>
    <property type="evidence" value="ECO:0007669"/>
    <property type="project" value="UniProtKB-EC"/>
</dbReference>
<evidence type="ECO:0000259" key="7">
    <source>
        <dbReference type="Pfam" id="PF10502"/>
    </source>
</evidence>
<dbReference type="Gene3D" id="2.10.109.10">
    <property type="entry name" value="Umud Fragment, subunit A"/>
    <property type="match status" value="1"/>
</dbReference>
<dbReference type="GO" id="GO:0016020">
    <property type="term" value="C:membrane"/>
    <property type="evidence" value="ECO:0007669"/>
    <property type="project" value="InterPro"/>
</dbReference>
<dbReference type="InterPro" id="IPR000223">
    <property type="entry name" value="Pept_S26A_signal_pept_1"/>
</dbReference>
<dbReference type="InterPro" id="IPR036286">
    <property type="entry name" value="LexA/Signal_pep-like_sf"/>
</dbReference>
<keyword evidence="6" id="KW-0472">Membrane</keyword>
<keyword evidence="4" id="KW-0645">Protease</keyword>
<dbReference type="AlphaFoldDB" id="E6QV70"/>
<dbReference type="NCBIfam" id="TIGR02227">
    <property type="entry name" value="sigpep_I_bact"/>
    <property type="match status" value="1"/>
</dbReference>
<accession>E6QV70</accession>
<dbReference type="Pfam" id="PF10502">
    <property type="entry name" value="Peptidase_S26"/>
    <property type="match status" value="1"/>
</dbReference>
<dbReference type="CDD" id="cd06530">
    <property type="entry name" value="S26_SPase_I"/>
    <property type="match status" value="1"/>
</dbReference>
<protein>
    <recommendedName>
        <fullName evidence="3">signal peptidase I</fullName>
        <ecNumber evidence="3">3.4.21.89</ecNumber>
    </recommendedName>
</protein>
<dbReference type="InterPro" id="IPR019757">
    <property type="entry name" value="Pept_S26A_signal_pept_1_Lys-AS"/>
</dbReference>
<dbReference type="PROSITE" id="PS00501">
    <property type="entry name" value="SPASE_I_1"/>
    <property type="match status" value="1"/>
</dbReference>
<name>E6QV70_9ZZZZ</name>
<comment type="similarity">
    <text evidence="2">Belongs to the peptidase S26 family.</text>
</comment>
<feature type="transmembrane region" description="Helical" evidence="6">
    <location>
        <begin position="6"/>
        <end position="25"/>
    </location>
</feature>
<keyword evidence="5 8" id="KW-0378">Hydrolase</keyword>
<keyword evidence="6" id="KW-1133">Transmembrane helix</keyword>
<dbReference type="PROSITE" id="PS00761">
    <property type="entry name" value="SPASE_I_3"/>
    <property type="match status" value="1"/>
</dbReference>
<evidence type="ECO:0000313" key="8">
    <source>
        <dbReference type="EMBL" id="CBI11143.1"/>
    </source>
</evidence>
<evidence type="ECO:0000256" key="6">
    <source>
        <dbReference type="SAM" id="Phobius"/>
    </source>
</evidence>
<dbReference type="InterPro" id="IPR019756">
    <property type="entry name" value="Pept_S26A_signal_pept_1_Ser-AS"/>
</dbReference>
<evidence type="ECO:0000256" key="1">
    <source>
        <dbReference type="ARBA" id="ARBA00000677"/>
    </source>
</evidence>
<feature type="transmembrane region" description="Helical" evidence="6">
    <location>
        <begin position="37"/>
        <end position="59"/>
    </location>
</feature>
<dbReference type="PANTHER" id="PTHR43390:SF1">
    <property type="entry name" value="CHLOROPLAST PROCESSING PEPTIDASE"/>
    <property type="match status" value="1"/>
</dbReference>
<comment type="caution">
    <text evidence="8">The sequence shown here is derived from an EMBL/GenBank/DDBJ whole genome shotgun (WGS) entry which is preliminary data.</text>
</comment>
<dbReference type="PROSITE" id="PS00760">
    <property type="entry name" value="SPASE_I_2"/>
    <property type="match status" value="1"/>
</dbReference>
<keyword evidence="6" id="KW-0812">Transmembrane</keyword>
<dbReference type="PANTHER" id="PTHR43390">
    <property type="entry name" value="SIGNAL PEPTIDASE I"/>
    <property type="match status" value="1"/>
</dbReference>
<evidence type="ECO:0000256" key="2">
    <source>
        <dbReference type="ARBA" id="ARBA00009370"/>
    </source>
</evidence>
<organism evidence="8">
    <name type="scientific">mine drainage metagenome</name>
    <dbReference type="NCBI Taxonomy" id="410659"/>
    <lineage>
        <taxon>unclassified sequences</taxon>
        <taxon>metagenomes</taxon>
        <taxon>ecological metagenomes</taxon>
    </lineage>
</organism>
<sequence>MNFALIMFIALLVTGFIWLIDSLFFKSRRAKDAKIPVLTEYAQSFFPVILIVFLLRSFLVEPFQIPSGSMLPTLKIGDFILVNKFTYGIRLPILNKQIIEIGHPRHGDVMVFRYPMDPSLDYIKRVIGLPGDVVSYRNKRLSLNGVIVPEQRDGSYDYVTKHLNDVTSERYIEQLGQHTHAILVQPSMPTLFVDQVNSQFPYRQNCDYDTDGFTCKVPAGYYFMMGDNRDSSNDSRYWGFVPDSNIVGRAFMVWWNFDDLHRIGHFIE</sequence>
<comment type="catalytic activity">
    <reaction evidence="1">
        <text>Cleavage of hydrophobic, N-terminal signal or leader sequences from secreted and periplasmic proteins.</text>
        <dbReference type="EC" id="3.4.21.89"/>
    </reaction>
</comment>
<dbReference type="GO" id="GO:0004252">
    <property type="term" value="F:serine-type endopeptidase activity"/>
    <property type="evidence" value="ECO:0007669"/>
    <property type="project" value="InterPro"/>
</dbReference>
<dbReference type="SUPFAM" id="SSF51306">
    <property type="entry name" value="LexA/Signal peptidase"/>
    <property type="match status" value="1"/>
</dbReference>
<reference evidence="8" key="1">
    <citation type="submission" date="2009-10" db="EMBL/GenBank/DDBJ databases">
        <title>Diversity of trophic interactions inside an arsenic-rich microbial ecosystem.</title>
        <authorList>
            <person name="Bertin P.N."/>
            <person name="Heinrich-Salmeron A."/>
            <person name="Pelletier E."/>
            <person name="Goulhen-Chollet F."/>
            <person name="Arsene-Ploetze F."/>
            <person name="Gallien S."/>
            <person name="Calteau A."/>
            <person name="Vallenet D."/>
            <person name="Casiot C."/>
            <person name="Chane-Woon-Ming B."/>
            <person name="Giloteaux L."/>
            <person name="Barakat M."/>
            <person name="Bonnefoy V."/>
            <person name="Bruneel O."/>
            <person name="Chandler M."/>
            <person name="Cleiss J."/>
            <person name="Duran R."/>
            <person name="Elbaz-Poulichet F."/>
            <person name="Fonknechten N."/>
            <person name="Lauga B."/>
            <person name="Mornico D."/>
            <person name="Ortet P."/>
            <person name="Schaeffer C."/>
            <person name="Siguier P."/>
            <person name="Alexander Thil Smith A."/>
            <person name="Van Dorsselaer A."/>
            <person name="Weissenbach J."/>
            <person name="Medigue C."/>
            <person name="Le Paslier D."/>
        </authorList>
    </citation>
    <scope>NUCLEOTIDE SEQUENCE</scope>
</reference>
<evidence type="ECO:0000256" key="5">
    <source>
        <dbReference type="ARBA" id="ARBA00022801"/>
    </source>
</evidence>
<proteinExistence type="inferred from homology"/>